<comment type="caution">
    <text evidence="11">The sequence shown here is derived from an EMBL/GenBank/DDBJ whole genome shotgun (WGS) entry which is preliminary data.</text>
</comment>
<evidence type="ECO:0000256" key="3">
    <source>
        <dbReference type="ARBA" id="ARBA00013109"/>
    </source>
</evidence>
<evidence type="ECO:0000256" key="2">
    <source>
        <dbReference type="ARBA" id="ARBA00008133"/>
    </source>
</evidence>
<dbReference type="Gene3D" id="3.40.50.10090">
    <property type="match status" value="2"/>
</dbReference>
<gene>
    <name evidence="11" type="ORF">BFN67_10085</name>
</gene>
<proteinExistence type="inferred from homology"/>
<keyword evidence="5 9" id="KW-0627">Porphyrin biosynthesis</keyword>
<dbReference type="NCBIfam" id="NF006621">
    <property type="entry name" value="PRK09189.1"/>
    <property type="match status" value="1"/>
</dbReference>
<name>A0A1V8RVG3_9HYPH</name>
<protein>
    <recommendedName>
        <fullName evidence="7 9">Uroporphyrinogen-III synthase</fullName>
        <ecNumber evidence="3 9">4.2.1.75</ecNumber>
    </recommendedName>
</protein>
<dbReference type="OrthoDB" id="7163809at2"/>
<dbReference type="AlphaFoldDB" id="A0A1V8RVG3"/>
<dbReference type="RefSeq" id="WP_080917962.1">
    <property type="nucleotide sequence ID" value="NZ_MDET01000002.1"/>
</dbReference>
<dbReference type="InterPro" id="IPR036108">
    <property type="entry name" value="4pyrrol_syn_uPrphyn_synt_sf"/>
</dbReference>
<comment type="similarity">
    <text evidence="2 9">Belongs to the uroporphyrinogen-III synthase family.</text>
</comment>
<dbReference type="EC" id="4.2.1.75" evidence="3 9"/>
<keyword evidence="4 9" id="KW-0456">Lyase</keyword>
<comment type="function">
    <text evidence="6 9">Catalyzes cyclization of the linear tetrapyrrole, hydroxymethylbilane, to the macrocyclic uroporphyrinogen III.</text>
</comment>
<dbReference type="Proteomes" id="UP000191905">
    <property type="component" value="Unassembled WGS sequence"/>
</dbReference>
<evidence type="ECO:0000256" key="5">
    <source>
        <dbReference type="ARBA" id="ARBA00023244"/>
    </source>
</evidence>
<evidence type="ECO:0000313" key="12">
    <source>
        <dbReference type="Proteomes" id="UP000191905"/>
    </source>
</evidence>
<evidence type="ECO:0000256" key="8">
    <source>
        <dbReference type="ARBA" id="ARBA00048617"/>
    </source>
</evidence>
<evidence type="ECO:0000256" key="1">
    <source>
        <dbReference type="ARBA" id="ARBA00004772"/>
    </source>
</evidence>
<evidence type="ECO:0000259" key="10">
    <source>
        <dbReference type="Pfam" id="PF02602"/>
    </source>
</evidence>
<evidence type="ECO:0000256" key="6">
    <source>
        <dbReference type="ARBA" id="ARBA00037589"/>
    </source>
</evidence>
<evidence type="ECO:0000313" key="11">
    <source>
        <dbReference type="EMBL" id="OQM77133.1"/>
    </source>
</evidence>
<organism evidence="11 12">
    <name type="scientific">Manganibacter manganicus</name>
    <dbReference type="NCBI Taxonomy" id="1873176"/>
    <lineage>
        <taxon>Bacteria</taxon>
        <taxon>Pseudomonadati</taxon>
        <taxon>Pseudomonadota</taxon>
        <taxon>Alphaproteobacteria</taxon>
        <taxon>Hyphomicrobiales</taxon>
        <taxon>Phyllobacteriaceae</taxon>
        <taxon>Manganibacter</taxon>
    </lineage>
</organism>
<evidence type="ECO:0000256" key="4">
    <source>
        <dbReference type="ARBA" id="ARBA00023239"/>
    </source>
</evidence>
<feature type="domain" description="Tetrapyrrole biosynthesis uroporphyrinogen III synthase" evidence="10">
    <location>
        <begin position="18"/>
        <end position="232"/>
    </location>
</feature>
<dbReference type="SUPFAM" id="SSF69618">
    <property type="entry name" value="HemD-like"/>
    <property type="match status" value="1"/>
</dbReference>
<reference evidence="11 12" key="1">
    <citation type="journal article" date="2016" name="Int. J. Syst. Evol. Microbiol.">
        <title>Pseudaminobacter manganicus sp. nov., isolated from sludge of a manganese mine.</title>
        <authorList>
            <person name="Li J."/>
            <person name="Huang J."/>
            <person name="Liao S."/>
            <person name="Wang G."/>
        </authorList>
    </citation>
    <scope>NUCLEOTIDE SEQUENCE [LARGE SCALE GENOMIC DNA]</scope>
    <source>
        <strain evidence="11 12">JH-7</strain>
    </source>
</reference>
<comment type="pathway">
    <text evidence="1 9">Porphyrin-containing compound metabolism; protoporphyrin-IX biosynthesis; coproporphyrinogen-III from 5-aminolevulinate: step 3/4.</text>
</comment>
<accession>A0A1V8RVG3</accession>
<evidence type="ECO:0000256" key="7">
    <source>
        <dbReference type="ARBA" id="ARBA00040167"/>
    </source>
</evidence>
<dbReference type="GO" id="GO:0004852">
    <property type="term" value="F:uroporphyrinogen-III synthase activity"/>
    <property type="evidence" value="ECO:0007669"/>
    <property type="project" value="UniProtKB-UniRule"/>
</dbReference>
<evidence type="ECO:0000256" key="9">
    <source>
        <dbReference type="RuleBase" id="RU366031"/>
    </source>
</evidence>
<dbReference type="PANTHER" id="PTHR38042:SF1">
    <property type="entry name" value="UROPORPHYRINOGEN-III SYNTHASE, CHLOROPLASTIC"/>
    <property type="match status" value="1"/>
</dbReference>
<keyword evidence="12" id="KW-1185">Reference proteome</keyword>
<comment type="catalytic activity">
    <reaction evidence="8 9">
        <text>hydroxymethylbilane = uroporphyrinogen III + H2O</text>
        <dbReference type="Rhea" id="RHEA:18965"/>
        <dbReference type="ChEBI" id="CHEBI:15377"/>
        <dbReference type="ChEBI" id="CHEBI:57308"/>
        <dbReference type="ChEBI" id="CHEBI:57845"/>
        <dbReference type="EC" id="4.2.1.75"/>
    </reaction>
</comment>
<dbReference type="CDD" id="cd06578">
    <property type="entry name" value="HemD"/>
    <property type="match status" value="1"/>
</dbReference>
<sequence length="251" mass="25704">MGRLRILVTRPEPSARRTAGELAGMGHEPIILPLTQTLPLQLGAAAPKDSVAVAITSANALRHAPPALIASLAALPCHAVGEKTAQAARAAGFTHVETGAGDAVALADKIAPSLAGKALVYLCGRVRFPAFEEKLAAAGVQVHALESYDTVPVAYTDSAMAGLLGGQPVDAVLLYSATAADAVLAMMSRPALSGHFGGTDYLCLSQRVGARLAALDQRHVKIARRPDEAALLALLPAGDASASSQRPFSPV</sequence>
<dbReference type="GO" id="GO:0006782">
    <property type="term" value="P:protoporphyrinogen IX biosynthetic process"/>
    <property type="evidence" value="ECO:0007669"/>
    <property type="project" value="UniProtKB-UniRule"/>
</dbReference>
<dbReference type="Pfam" id="PF02602">
    <property type="entry name" value="HEM4"/>
    <property type="match status" value="1"/>
</dbReference>
<dbReference type="PANTHER" id="PTHR38042">
    <property type="entry name" value="UROPORPHYRINOGEN-III SYNTHASE, CHLOROPLASTIC"/>
    <property type="match status" value="1"/>
</dbReference>
<dbReference type="STRING" id="1873176.BFN67_10085"/>
<dbReference type="InterPro" id="IPR039793">
    <property type="entry name" value="UROS/Hem4"/>
</dbReference>
<dbReference type="InterPro" id="IPR003754">
    <property type="entry name" value="4pyrrol_synth_uPrphyn_synth"/>
</dbReference>
<dbReference type="GO" id="GO:0006780">
    <property type="term" value="P:uroporphyrinogen III biosynthetic process"/>
    <property type="evidence" value="ECO:0007669"/>
    <property type="project" value="UniProtKB-UniRule"/>
</dbReference>
<dbReference type="EMBL" id="MDET01000002">
    <property type="protein sequence ID" value="OQM77133.1"/>
    <property type="molecule type" value="Genomic_DNA"/>
</dbReference>